<keyword evidence="5" id="KW-0808">Transferase</keyword>
<dbReference type="InterPro" id="IPR029026">
    <property type="entry name" value="tRNA_m1G_MTases_N"/>
</dbReference>
<dbReference type="InterPro" id="IPR029064">
    <property type="entry name" value="Ribosomal_eL30-like_sf"/>
</dbReference>
<evidence type="ECO:0000259" key="11">
    <source>
        <dbReference type="SMART" id="SM00967"/>
    </source>
</evidence>
<feature type="region of interest" description="Disordered" evidence="10">
    <location>
        <begin position="24"/>
        <end position="224"/>
    </location>
</feature>
<comment type="subcellular location">
    <subcellularLocation>
        <location evidence="1">Mitochondrion</location>
    </subcellularLocation>
</comment>
<evidence type="ECO:0000256" key="2">
    <source>
        <dbReference type="ARBA" id="ARBA00007228"/>
    </source>
</evidence>
<evidence type="ECO:0000256" key="10">
    <source>
        <dbReference type="SAM" id="MobiDB-lite"/>
    </source>
</evidence>
<sequence length="546" mass="59661">MSFPSPRVLTGFSTLCSRSHISCRHKSTTSSIRAGLKAEQGRGGSYGGRSRTTRFGADVRHTTSSSSGRFGQGDRYPSLERRERTGTRPRDSFRPRNERADTGEVPRLRRDSFGHRSDRSDQRAVPRDGSRFRRRDESDAQSRHSERRDSRQATTSDGGEISARKERRARFWAENGPSIETTEESEQTERRRGFDRAPARQDRAFGPTQRSSSYAERDDDGVPMPIPYTTASSQFIYGANTVLAALRARKRKIYKLYMHKRSEADNIALIRRTASALGVELVRTADSALMDRLSEGRPHNGVVLETSAIPARPVLSLEKWNERAGMFALELADQDAEQAAVNGAETKMRNITRAPLVVFLDGITDPGNVGNIIRTAHFFGADAVAIATQTCASITSPVLAKASAGACEALPIFTVPHASGFIYSSRQQGWNICAAVAPAALESDPQGKTRQHLTTQQMAVGSQMAGKPCILMLGAEGEGLRDNLLKKADTFLTIPQMKHNQEGVDVGVESLNVATAAALLINAFASGFQVSQHHAKIGTGETELGM</sequence>
<evidence type="ECO:0000313" key="13">
    <source>
        <dbReference type="Proteomes" id="UP000503462"/>
    </source>
</evidence>
<evidence type="ECO:0000256" key="1">
    <source>
        <dbReference type="ARBA" id="ARBA00004173"/>
    </source>
</evidence>
<dbReference type="SUPFAM" id="SSF55315">
    <property type="entry name" value="L30e-like"/>
    <property type="match status" value="1"/>
</dbReference>
<dbReference type="CDD" id="cd18105">
    <property type="entry name" value="SpoU-like_MRM1"/>
    <property type="match status" value="1"/>
</dbReference>
<protein>
    <recommendedName>
        <fullName evidence="9">rRNA methyltransferase 1, mitochondrial</fullName>
    </recommendedName>
</protein>
<proteinExistence type="inferred from homology"/>
<feature type="compositionally biased region" description="Basic and acidic residues" evidence="10">
    <location>
        <begin position="77"/>
        <end position="151"/>
    </location>
</feature>
<dbReference type="OrthoDB" id="270651at2759"/>
<evidence type="ECO:0000256" key="6">
    <source>
        <dbReference type="ARBA" id="ARBA00022691"/>
    </source>
</evidence>
<evidence type="ECO:0000313" key="12">
    <source>
        <dbReference type="EMBL" id="QIW94834.1"/>
    </source>
</evidence>
<name>A0A6H0XJN7_9PEZI</name>
<evidence type="ECO:0000256" key="9">
    <source>
        <dbReference type="ARBA" id="ARBA00034881"/>
    </source>
</evidence>
<dbReference type="InterPro" id="IPR013123">
    <property type="entry name" value="SpoU_subst-bd"/>
</dbReference>
<accession>A0A6H0XJN7</accession>
<dbReference type="Gene3D" id="3.40.1280.10">
    <property type="match status" value="1"/>
</dbReference>
<dbReference type="Gene3D" id="3.30.1330.30">
    <property type="match status" value="1"/>
</dbReference>
<dbReference type="Pfam" id="PF08032">
    <property type="entry name" value="SpoU_sub_bind"/>
    <property type="match status" value="1"/>
</dbReference>
<dbReference type="EMBL" id="CP051139">
    <property type="protein sequence ID" value="QIW94834.1"/>
    <property type="molecule type" value="Genomic_DNA"/>
</dbReference>
<dbReference type="PANTHER" id="PTHR46103">
    <property type="entry name" value="RRNA METHYLTRANSFERASE 1, MITOCHONDRIAL"/>
    <property type="match status" value="1"/>
</dbReference>
<feature type="compositionally biased region" description="Basic and acidic residues" evidence="10">
    <location>
        <begin position="187"/>
        <end position="203"/>
    </location>
</feature>
<evidence type="ECO:0000256" key="7">
    <source>
        <dbReference type="ARBA" id="ARBA00022946"/>
    </source>
</evidence>
<dbReference type="GO" id="GO:0005739">
    <property type="term" value="C:mitochondrion"/>
    <property type="evidence" value="ECO:0007669"/>
    <property type="project" value="UniProtKB-SubCell"/>
</dbReference>
<evidence type="ECO:0000256" key="8">
    <source>
        <dbReference type="ARBA" id="ARBA00023128"/>
    </source>
</evidence>
<dbReference type="InterPro" id="IPR047182">
    <property type="entry name" value="MRM1"/>
</dbReference>
<dbReference type="Proteomes" id="UP000503462">
    <property type="component" value="Chromosome 1"/>
</dbReference>
<dbReference type="Pfam" id="PF00588">
    <property type="entry name" value="SpoU_methylase"/>
    <property type="match status" value="1"/>
</dbReference>
<feature type="domain" description="RNA 2-O ribose methyltransferase substrate binding" evidence="11">
    <location>
        <begin position="235"/>
        <end position="312"/>
    </location>
</feature>
<evidence type="ECO:0000256" key="3">
    <source>
        <dbReference type="ARBA" id="ARBA00022552"/>
    </source>
</evidence>
<dbReference type="GO" id="GO:0016435">
    <property type="term" value="F:rRNA (guanine) methyltransferase activity"/>
    <property type="evidence" value="ECO:0007669"/>
    <property type="project" value="TreeGrafter"/>
</dbReference>
<keyword evidence="13" id="KW-1185">Reference proteome</keyword>
<dbReference type="AlphaFoldDB" id="A0A6H0XJN7"/>
<dbReference type="PANTHER" id="PTHR46103:SF1">
    <property type="entry name" value="RRNA METHYLTRANSFERASE 1, MITOCHONDRIAL"/>
    <property type="match status" value="1"/>
</dbReference>
<evidence type="ECO:0000256" key="4">
    <source>
        <dbReference type="ARBA" id="ARBA00022603"/>
    </source>
</evidence>
<organism evidence="12 13">
    <name type="scientific">Peltaster fructicola</name>
    <dbReference type="NCBI Taxonomy" id="286661"/>
    <lineage>
        <taxon>Eukaryota</taxon>
        <taxon>Fungi</taxon>
        <taxon>Dikarya</taxon>
        <taxon>Ascomycota</taxon>
        <taxon>Pezizomycotina</taxon>
        <taxon>Dothideomycetes</taxon>
        <taxon>Dothideomycetes incertae sedis</taxon>
        <taxon>Peltaster</taxon>
    </lineage>
</organism>
<keyword evidence="7" id="KW-0809">Transit peptide</keyword>
<keyword evidence="4" id="KW-0489">Methyltransferase</keyword>
<dbReference type="SMART" id="SM00967">
    <property type="entry name" value="SpoU_sub_bind"/>
    <property type="match status" value="1"/>
</dbReference>
<dbReference type="InterPro" id="IPR047261">
    <property type="entry name" value="MRM1_MeTrfase_dom"/>
</dbReference>
<evidence type="ECO:0000256" key="5">
    <source>
        <dbReference type="ARBA" id="ARBA00022679"/>
    </source>
</evidence>
<keyword evidence="8" id="KW-0496">Mitochondrion</keyword>
<dbReference type="InterPro" id="IPR001537">
    <property type="entry name" value="SpoU_MeTrfase"/>
</dbReference>
<comment type="similarity">
    <text evidence="2">Belongs to the class IV-like SAM-binding methyltransferase superfamily. RNA methyltransferase TrmH family.</text>
</comment>
<dbReference type="GO" id="GO:0003723">
    <property type="term" value="F:RNA binding"/>
    <property type="evidence" value="ECO:0007669"/>
    <property type="project" value="InterPro"/>
</dbReference>
<gene>
    <name evidence="12" type="ORF">AMS68_000352</name>
</gene>
<keyword evidence="3" id="KW-0698">rRNA processing</keyword>
<dbReference type="SUPFAM" id="SSF75217">
    <property type="entry name" value="alpha/beta knot"/>
    <property type="match status" value="1"/>
</dbReference>
<dbReference type="InterPro" id="IPR029028">
    <property type="entry name" value="Alpha/beta_knot_MTases"/>
</dbReference>
<reference evidence="12 13" key="1">
    <citation type="journal article" date="2016" name="Sci. Rep.">
        <title>Peltaster fructicola genome reveals evolution from an invasive phytopathogen to an ectophytic parasite.</title>
        <authorList>
            <person name="Xu C."/>
            <person name="Chen H."/>
            <person name="Gleason M.L."/>
            <person name="Xu J.R."/>
            <person name="Liu H."/>
            <person name="Zhang R."/>
            <person name="Sun G."/>
        </authorList>
    </citation>
    <scope>NUCLEOTIDE SEQUENCE [LARGE SCALE GENOMIC DNA]</scope>
    <source>
        <strain evidence="12 13">LNHT1506</strain>
    </source>
</reference>
<keyword evidence="6" id="KW-0949">S-adenosyl-L-methionine</keyword>